<accession>A0A060S7B7</accession>
<feature type="region of interest" description="Disordered" evidence="1">
    <location>
        <begin position="133"/>
        <end position="159"/>
    </location>
</feature>
<dbReference type="AlphaFoldDB" id="A0A060S7B7"/>
<name>A0A060S7B7_PYCCI</name>
<dbReference type="EMBL" id="CCBP010000006">
    <property type="protein sequence ID" value="CDO68184.1"/>
    <property type="molecule type" value="Genomic_DNA"/>
</dbReference>
<sequence>MPSSPSPYCLTPLHGRTPPGQKGPSRFSKTFQSRIRGLEKDVDQFSAALNDFIIERTELKAMLSHEHRKDSVVEGNGHADGSSRITALLDQITKDQRALREQLDAVERGRTHREKELESEIATLRQALLDFQQEARRHSSPRREERSSTPGVVPSGNTLHAAKSLSPQISPTLTANDTHALHVEQTSDQPEADIETRRVSDNEGLTLLHADELGEQPMELATPLPTTILSLCEDDWLLPAAHPASSSAQPATDLNPADIPLPHSPQYEPTPKFMLSPRPSPTPSSPPDFPIARAAPDLTRMESTTEARIALIEREIIDTQRQLEAKEALLAGLRGPAVEPHSPSQAHDHDSHPCTDSEGPAPSPEC</sequence>
<organism evidence="2 3">
    <name type="scientific">Pycnoporus cinnabarinus</name>
    <name type="common">Cinnabar-red polypore</name>
    <name type="synonym">Trametes cinnabarina</name>
    <dbReference type="NCBI Taxonomy" id="5643"/>
    <lineage>
        <taxon>Eukaryota</taxon>
        <taxon>Fungi</taxon>
        <taxon>Dikarya</taxon>
        <taxon>Basidiomycota</taxon>
        <taxon>Agaricomycotina</taxon>
        <taxon>Agaricomycetes</taxon>
        <taxon>Polyporales</taxon>
        <taxon>Polyporaceae</taxon>
        <taxon>Trametes</taxon>
    </lineage>
</organism>
<feature type="compositionally biased region" description="Basic and acidic residues" evidence="1">
    <location>
        <begin position="346"/>
        <end position="355"/>
    </location>
</feature>
<protein>
    <submittedName>
        <fullName evidence="2">Uncharacterized protein</fullName>
    </submittedName>
</protein>
<dbReference type="Proteomes" id="UP000029665">
    <property type="component" value="Unassembled WGS sequence"/>
</dbReference>
<dbReference type="OrthoDB" id="2800708at2759"/>
<feature type="compositionally biased region" description="Basic and acidic residues" evidence="1">
    <location>
        <begin position="133"/>
        <end position="147"/>
    </location>
</feature>
<feature type="compositionally biased region" description="Low complexity" evidence="1">
    <location>
        <begin position="242"/>
        <end position="251"/>
    </location>
</feature>
<comment type="caution">
    <text evidence="2">The sequence shown here is derived from an EMBL/GenBank/DDBJ whole genome shotgun (WGS) entry which is preliminary data.</text>
</comment>
<feature type="region of interest" description="Disordered" evidence="1">
    <location>
        <begin position="334"/>
        <end position="366"/>
    </location>
</feature>
<proteinExistence type="predicted"/>
<dbReference type="STRING" id="5643.A0A060S7B7"/>
<reference evidence="2" key="1">
    <citation type="submission" date="2014-01" db="EMBL/GenBank/DDBJ databases">
        <title>The genome of the white-rot fungus Pycnoporus cinnabarinus: a basidiomycete model with a versatile arsenal for lignocellulosic biomass breakdown.</title>
        <authorList>
            <person name="Levasseur A."/>
            <person name="Lomascolo A."/>
            <person name="Ruiz-Duenas F.J."/>
            <person name="Uzan E."/>
            <person name="Piumi F."/>
            <person name="Kues U."/>
            <person name="Ram A.F.J."/>
            <person name="Murat C."/>
            <person name="Haon M."/>
            <person name="Benoit I."/>
            <person name="Arfi Y."/>
            <person name="Chevret D."/>
            <person name="Drula E."/>
            <person name="Kwon M.J."/>
            <person name="Gouret P."/>
            <person name="Lesage-Meessen L."/>
            <person name="Lombard V."/>
            <person name="Mariette J."/>
            <person name="Noirot C."/>
            <person name="Park J."/>
            <person name="Patyshakuliyeva A."/>
            <person name="Wieneger R.A.B."/>
            <person name="Wosten H.A.B."/>
            <person name="Martin F."/>
            <person name="Coutinho P.M."/>
            <person name="de Vries R."/>
            <person name="Martinez A.T."/>
            <person name="Klopp C."/>
            <person name="Pontarotti P."/>
            <person name="Henrissat B."/>
            <person name="Record E."/>
        </authorList>
    </citation>
    <scope>NUCLEOTIDE SEQUENCE [LARGE SCALE GENOMIC DNA]</scope>
    <source>
        <strain evidence="2">BRFM137</strain>
    </source>
</reference>
<gene>
    <name evidence="2" type="ORF">BN946_scf184938.g36</name>
</gene>
<evidence type="ECO:0000313" key="3">
    <source>
        <dbReference type="Proteomes" id="UP000029665"/>
    </source>
</evidence>
<dbReference type="HOGENOM" id="CLU_756810_0_0_1"/>
<evidence type="ECO:0000313" key="2">
    <source>
        <dbReference type="EMBL" id="CDO68184.1"/>
    </source>
</evidence>
<feature type="compositionally biased region" description="Pro residues" evidence="1">
    <location>
        <begin position="278"/>
        <end position="289"/>
    </location>
</feature>
<keyword evidence="3" id="KW-1185">Reference proteome</keyword>
<feature type="region of interest" description="Disordered" evidence="1">
    <location>
        <begin position="1"/>
        <end position="31"/>
    </location>
</feature>
<feature type="region of interest" description="Disordered" evidence="1">
    <location>
        <begin position="242"/>
        <end position="300"/>
    </location>
</feature>
<evidence type="ECO:0000256" key="1">
    <source>
        <dbReference type="SAM" id="MobiDB-lite"/>
    </source>
</evidence>
<dbReference type="OMA" id="AMLSHEH"/>